<name>A0A817FE62_LEPSM</name>
<sequence>MKLVGNYNISDFILIVYCSPLSDKSRTAFNYFPSSSLLSLSIVRSLCLILSGKFGNSIQFILVHGNSVLIDFVTDNYLCHQRGYAMPHRLLFASPVEINPIRALLKVICQ</sequence>
<reference evidence="1" key="1">
    <citation type="submission" date="2021-02" db="EMBL/GenBank/DDBJ databases">
        <authorList>
            <person name="Bekaert M."/>
        </authorList>
    </citation>
    <scope>NUCLEOTIDE SEQUENCE</scope>
    <source>
        <strain evidence="1">IoA-00</strain>
    </source>
</reference>
<evidence type="ECO:0000313" key="2">
    <source>
        <dbReference type="Proteomes" id="UP000675881"/>
    </source>
</evidence>
<gene>
    <name evidence="1" type="ORF">LSAA_351</name>
</gene>
<proteinExistence type="predicted"/>
<protein>
    <submittedName>
        <fullName evidence="1">(salmon louse) hypothetical protein</fullName>
    </submittedName>
</protein>
<dbReference type="Proteomes" id="UP000675881">
    <property type="component" value="Unassembled WGS sequence"/>
</dbReference>
<dbReference type="AlphaFoldDB" id="A0A817FE62"/>
<dbReference type="EMBL" id="CAJNVT010000191">
    <property type="protein sequence ID" value="CAF2747286.1"/>
    <property type="molecule type" value="Genomic_DNA"/>
</dbReference>
<evidence type="ECO:0000313" key="1">
    <source>
        <dbReference type="EMBL" id="CAF2747286.1"/>
    </source>
</evidence>
<keyword evidence="2" id="KW-1185">Reference proteome</keyword>
<organism evidence="1 2">
    <name type="scientific">Lepeophtheirus salmonis</name>
    <name type="common">Salmon louse</name>
    <name type="synonym">Caligus salmonis</name>
    <dbReference type="NCBI Taxonomy" id="72036"/>
    <lineage>
        <taxon>Eukaryota</taxon>
        <taxon>Metazoa</taxon>
        <taxon>Ecdysozoa</taxon>
        <taxon>Arthropoda</taxon>
        <taxon>Crustacea</taxon>
        <taxon>Multicrustacea</taxon>
        <taxon>Hexanauplia</taxon>
        <taxon>Copepoda</taxon>
        <taxon>Siphonostomatoida</taxon>
        <taxon>Caligidae</taxon>
        <taxon>Lepeophtheirus</taxon>
    </lineage>
</organism>
<comment type="caution">
    <text evidence="1">The sequence shown here is derived from an EMBL/GenBank/DDBJ whole genome shotgun (WGS) entry which is preliminary data.</text>
</comment>
<accession>A0A817FE62</accession>